<evidence type="ECO:0000256" key="3">
    <source>
        <dbReference type="ARBA" id="ARBA00022782"/>
    </source>
</evidence>
<dbReference type="EMBL" id="JBBPBM010000035">
    <property type="protein sequence ID" value="KAK8530807.1"/>
    <property type="molecule type" value="Genomic_DNA"/>
</dbReference>
<evidence type="ECO:0000256" key="4">
    <source>
        <dbReference type="ARBA" id="ARBA00023089"/>
    </source>
</evidence>
<organism evidence="7 8">
    <name type="scientific">Hibiscus sabdariffa</name>
    <name type="common">roselle</name>
    <dbReference type="NCBI Taxonomy" id="183260"/>
    <lineage>
        <taxon>Eukaryota</taxon>
        <taxon>Viridiplantae</taxon>
        <taxon>Streptophyta</taxon>
        <taxon>Embryophyta</taxon>
        <taxon>Tracheophyta</taxon>
        <taxon>Spermatophyta</taxon>
        <taxon>Magnoliopsida</taxon>
        <taxon>eudicotyledons</taxon>
        <taxon>Gunneridae</taxon>
        <taxon>Pentapetalae</taxon>
        <taxon>rosids</taxon>
        <taxon>malvids</taxon>
        <taxon>Malvales</taxon>
        <taxon>Malvaceae</taxon>
        <taxon>Malvoideae</taxon>
        <taxon>Hibiscus</taxon>
    </lineage>
</organism>
<evidence type="ECO:0000256" key="5">
    <source>
        <dbReference type="RuleBase" id="RU364012"/>
    </source>
</evidence>
<comment type="similarity">
    <text evidence="1 5">Belongs to the Frigida family.</text>
</comment>
<evidence type="ECO:0000313" key="7">
    <source>
        <dbReference type="EMBL" id="KAK8530807.1"/>
    </source>
</evidence>
<evidence type="ECO:0000256" key="2">
    <source>
        <dbReference type="ARBA" id="ARBA00022473"/>
    </source>
</evidence>
<name>A0ABR2D650_9ROSI</name>
<reference evidence="7 8" key="1">
    <citation type="journal article" date="2024" name="G3 (Bethesda)">
        <title>Genome assembly of Hibiscus sabdariffa L. provides insights into metabolisms of medicinal natural products.</title>
        <authorList>
            <person name="Kim T."/>
        </authorList>
    </citation>
    <scope>NUCLEOTIDE SEQUENCE [LARGE SCALE GENOMIC DNA]</scope>
    <source>
        <strain evidence="7">TK-2024</strain>
        <tissue evidence="7">Old leaves</tissue>
    </source>
</reference>
<sequence>MANSSRATATMLAAIKHEPLQPPPFLPPPIPIPPPLATVKTEESQLLKSINDLASHASAILAFKSRFDELTKHLEFINLAIDSKFNEPLPQIEPKPCLKSTQTEAETVQKGPKTAPPPPPPPQPSCGGIQSHCMRMNGKQVRKYMAKHLSNLPVLREEVTAALKLAPEPAKLVLDSIGEIFLMGKNAYTKVPSLSQARQAILLLLELFLLMMSGDSGVRIAAKVKLEAQNRAVAWRKRLNKEGGLGEASEADARGLLLYVACFGIPKVFLNEDLGILLKLCNLSSISDAIKASPWLPGKIPDLVVPLPCNLKAMALTEKVEFPRESSMRSREAQASLPNGRTLLFATDIIESMAKNGMHFEAMDVASIFGLEDKFSPKRILTLFLQESTKAFERQKREAYNSPAVLRKVNEKRLGALKSVVHCLEDPTKHSDATELLGSWLLKEKIVKLEEEIAEPVKRIVKKNTKPKRKPDEMGSSSMIKSQEIKRARFDTKEPPVPESHVNQLREQPTAILAEGDGLVPHSCNANNYPVASSAPNGSTCSLPGNGSGQMGGTTGVESSGIGVIPASSYSGEDGEIEVDNADQMMSDGWPKLSDVQSASAWFVGLFGSSLSVEGFVGLPDNSVRTIADLYRFADV</sequence>
<comment type="caution">
    <text evidence="7">The sequence shown here is derived from an EMBL/GenBank/DDBJ whole genome shotgun (WGS) entry which is preliminary data.</text>
</comment>
<keyword evidence="3 5" id="KW-0221">Differentiation</keyword>
<dbReference type="PANTHER" id="PTHR31791:SF49">
    <property type="entry name" value="INACTIVE PROTEIN FRIGIDA"/>
    <property type="match status" value="1"/>
</dbReference>
<protein>
    <recommendedName>
        <fullName evidence="5">FRIGIDA-like protein</fullName>
    </recommendedName>
</protein>
<evidence type="ECO:0000313" key="8">
    <source>
        <dbReference type="Proteomes" id="UP001472677"/>
    </source>
</evidence>
<feature type="region of interest" description="Disordered" evidence="6">
    <location>
        <begin position="92"/>
        <end position="128"/>
    </location>
</feature>
<keyword evidence="8" id="KW-1185">Reference proteome</keyword>
<feature type="region of interest" description="Disordered" evidence="6">
    <location>
        <begin position="464"/>
        <end position="483"/>
    </location>
</feature>
<proteinExistence type="inferred from homology"/>
<accession>A0ABR2D650</accession>
<gene>
    <name evidence="7" type="ORF">V6N12_013308</name>
</gene>
<dbReference type="InterPro" id="IPR012474">
    <property type="entry name" value="Frigida"/>
</dbReference>
<evidence type="ECO:0000256" key="6">
    <source>
        <dbReference type="SAM" id="MobiDB-lite"/>
    </source>
</evidence>
<dbReference type="Proteomes" id="UP001472677">
    <property type="component" value="Unassembled WGS sequence"/>
</dbReference>
<dbReference type="Pfam" id="PF07899">
    <property type="entry name" value="Frigida"/>
    <property type="match status" value="2"/>
</dbReference>
<feature type="compositionally biased region" description="Pro residues" evidence="6">
    <location>
        <begin position="114"/>
        <end position="124"/>
    </location>
</feature>
<evidence type="ECO:0000256" key="1">
    <source>
        <dbReference type="ARBA" id="ARBA00008956"/>
    </source>
</evidence>
<dbReference type="PANTHER" id="PTHR31791">
    <property type="entry name" value="FRIGIDA-LIKE PROTEIN 3-RELATED"/>
    <property type="match status" value="1"/>
</dbReference>
<keyword evidence="2 5" id="KW-0217">Developmental protein</keyword>
<keyword evidence="4 5" id="KW-0287">Flowering</keyword>